<organism evidence="17 18">
    <name type="scientific">Stentor coeruleus</name>
    <dbReference type="NCBI Taxonomy" id="5963"/>
    <lineage>
        <taxon>Eukaryota</taxon>
        <taxon>Sar</taxon>
        <taxon>Alveolata</taxon>
        <taxon>Ciliophora</taxon>
        <taxon>Postciliodesmatophora</taxon>
        <taxon>Heterotrichea</taxon>
        <taxon>Heterotrichida</taxon>
        <taxon>Stentoridae</taxon>
        <taxon>Stentor</taxon>
    </lineage>
</organism>
<dbReference type="CDD" id="cd18793">
    <property type="entry name" value="SF2_C_SNF"/>
    <property type="match status" value="1"/>
</dbReference>
<evidence type="ECO:0000259" key="15">
    <source>
        <dbReference type="PROSITE" id="PS51192"/>
    </source>
</evidence>
<dbReference type="InterPro" id="IPR000953">
    <property type="entry name" value="Chromo/chromo_shadow_dom"/>
</dbReference>
<dbReference type="InterPro" id="IPR000330">
    <property type="entry name" value="SNF2_N"/>
</dbReference>
<keyword evidence="2" id="KW-0479">Metal-binding</keyword>
<dbReference type="EMBL" id="MPUH01001319">
    <property type="protein sequence ID" value="OMJ68517.1"/>
    <property type="molecule type" value="Genomic_DNA"/>
</dbReference>
<dbReference type="GO" id="GO:0003682">
    <property type="term" value="F:chromatin binding"/>
    <property type="evidence" value="ECO:0007669"/>
    <property type="project" value="TreeGrafter"/>
</dbReference>
<dbReference type="InterPro" id="IPR023780">
    <property type="entry name" value="Chromo_domain"/>
</dbReference>
<evidence type="ECO:0000313" key="17">
    <source>
        <dbReference type="EMBL" id="OMJ68517.1"/>
    </source>
</evidence>
<dbReference type="InterPro" id="IPR011011">
    <property type="entry name" value="Znf_FYVE_PHD"/>
</dbReference>
<evidence type="ECO:0000256" key="2">
    <source>
        <dbReference type="ARBA" id="ARBA00022723"/>
    </source>
</evidence>
<feature type="region of interest" description="Disordered" evidence="12">
    <location>
        <begin position="1325"/>
        <end position="1346"/>
    </location>
</feature>
<dbReference type="InterPro" id="IPR016197">
    <property type="entry name" value="Chromo-like_dom_sf"/>
</dbReference>
<keyword evidence="7" id="KW-0862">Zinc</keyword>
<evidence type="ECO:0000256" key="10">
    <source>
        <dbReference type="ARBA" id="ARBA00023242"/>
    </source>
</evidence>
<dbReference type="Gene3D" id="1.20.920.10">
    <property type="entry name" value="Bromodomain-like"/>
    <property type="match status" value="1"/>
</dbReference>
<dbReference type="Pfam" id="PF00439">
    <property type="entry name" value="Bromodomain"/>
    <property type="match status" value="1"/>
</dbReference>
<dbReference type="PANTHER" id="PTHR45623:SF11">
    <property type="entry name" value="KISMET, ISOFORM C"/>
    <property type="match status" value="1"/>
</dbReference>
<evidence type="ECO:0000313" key="18">
    <source>
        <dbReference type="Proteomes" id="UP000187209"/>
    </source>
</evidence>
<feature type="domain" description="Chromo" evidence="13">
    <location>
        <begin position="317"/>
        <end position="376"/>
    </location>
</feature>
<dbReference type="Pfam" id="PF00176">
    <property type="entry name" value="SNF2-rel_dom"/>
    <property type="match status" value="1"/>
</dbReference>
<name>A0A1R2AVI4_9CILI</name>
<evidence type="ECO:0000256" key="8">
    <source>
        <dbReference type="ARBA" id="ARBA00022840"/>
    </source>
</evidence>
<dbReference type="InterPro" id="IPR055197">
    <property type="entry name" value="PHDvar_NSD"/>
</dbReference>
<dbReference type="SUPFAM" id="SSF57903">
    <property type="entry name" value="FYVE/PHD zinc finger"/>
    <property type="match status" value="1"/>
</dbReference>
<dbReference type="InterPro" id="IPR013083">
    <property type="entry name" value="Znf_RING/FYVE/PHD"/>
</dbReference>
<evidence type="ECO:0000259" key="16">
    <source>
        <dbReference type="PROSITE" id="PS51194"/>
    </source>
</evidence>
<dbReference type="InterPro" id="IPR001487">
    <property type="entry name" value="Bromodomain"/>
</dbReference>
<dbReference type="PANTHER" id="PTHR45623">
    <property type="entry name" value="CHROMODOMAIN-HELICASE-DNA-BINDING PROTEIN 3-RELATED-RELATED"/>
    <property type="match status" value="1"/>
</dbReference>
<dbReference type="InterPro" id="IPR036427">
    <property type="entry name" value="Bromodomain-like_sf"/>
</dbReference>
<feature type="domain" description="Bromo" evidence="14">
    <location>
        <begin position="175"/>
        <end position="236"/>
    </location>
</feature>
<keyword evidence="4" id="KW-0547">Nucleotide-binding</keyword>
<dbReference type="Gene3D" id="3.40.50.300">
    <property type="entry name" value="P-loop containing nucleotide triphosphate hydrolases"/>
    <property type="match status" value="1"/>
</dbReference>
<proteinExistence type="predicted"/>
<dbReference type="Gene3D" id="3.40.50.10810">
    <property type="entry name" value="Tandem AAA-ATPase domain"/>
    <property type="match status" value="1"/>
</dbReference>
<dbReference type="GO" id="GO:0042393">
    <property type="term" value="F:histone binding"/>
    <property type="evidence" value="ECO:0007669"/>
    <property type="project" value="TreeGrafter"/>
</dbReference>
<dbReference type="GO" id="GO:0005634">
    <property type="term" value="C:nucleus"/>
    <property type="evidence" value="ECO:0007669"/>
    <property type="project" value="UniProtKB-SubCell"/>
</dbReference>
<dbReference type="InterPro" id="IPR027417">
    <property type="entry name" value="P-loop_NTPase"/>
</dbReference>
<evidence type="ECO:0000256" key="6">
    <source>
        <dbReference type="ARBA" id="ARBA00022801"/>
    </source>
</evidence>
<reference evidence="17 18" key="1">
    <citation type="submission" date="2016-11" db="EMBL/GenBank/DDBJ databases">
        <title>The macronuclear genome of Stentor coeruleus: a giant cell with tiny introns.</title>
        <authorList>
            <person name="Slabodnick M."/>
            <person name="Ruby J.G."/>
            <person name="Reiff S.B."/>
            <person name="Swart E.C."/>
            <person name="Gosai S."/>
            <person name="Prabakaran S."/>
            <person name="Witkowska E."/>
            <person name="Larue G.E."/>
            <person name="Fisher S."/>
            <person name="Freeman R.M."/>
            <person name="Gunawardena J."/>
            <person name="Chu W."/>
            <person name="Stover N.A."/>
            <person name="Gregory B.D."/>
            <person name="Nowacki M."/>
            <person name="Derisi J."/>
            <person name="Roy S.W."/>
            <person name="Marshall W.F."/>
            <person name="Sood P."/>
        </authorList>
    </citation>
    <scope>NUCLEOTIDE SEQUENCE [LARGE SCALE GENOMIC DNA]</scope>
    <source>
        <strain evidence="17">WM001</strain>
    </source>
</reference>
<dbReference type="CDD" id="cd15565">
    <property type="entry name" value="PHD2_NSD"/>
    <property type="match status" value="1"/>
</dbReference>
<dbReference type="Pfam" id="PF23004">
    <property type="entry name" value="PHDvar_NSD"/>
    <property type="match status" value="1"/>
</dbReference>
<feature type="compositionally biased region" description="Basic and acidic residues" evidence="12">
    <location>
        <begin position="1325"/>
        <end position="1337"/>
    </location>
</feature>
<comment type="caution">
    <text evidence="17">The sequence shown here is derived from an EMBL/GenBank/DDBJ whole genome shotgun (WGS) entry which is preliminary data.</text>
</comment>
<dbReference type="InterPro" id="IPR001965">
    <property type="entry name" value="Znf_PHD"/>
</dbReference>
<dbReference type="InterPro" id="IPR038718">
    <property type="entry name" value="SNF2-like_sf"/>
</dbReference>
<accession>A0A1R2AVI4</accession>
<dbReference type="InterPro" id="IPR001650">
    <property type="entry name" value="Helicase_C-like"/>
</dbReference>
<feature type="region of interest" description="Disordered" evidence="12">
    <location>
        <begin position="1"/>
        <end position="36"/>
    </location>
</feature>
<dbReference type="GO" id="GO:0005524">
    <property type="term" value="F:ATP binding"/>
    <property type="evidence" value="ECO:0007669"/>
    <property type="project" value="UniProtKB-KW"/>
</dbReference>
<dbReference type="Gene3D" id="3.30.40.10">
    <property type="entry name" value="Zinc/RING finger domain, C3HC4 (zinc finger)"/>
    <property type="match status" value="1"/>
</dbReference>
<dbReference type="InterPro" id="IPR049730">
    <property type="entry name" value="SNF2/RAD54-like_C"/>
</dbReference>
<dbReference type="OrthoDB" id="5857104at2759"/>
<dbReference type="InterPro" id="IPR014001">
    <property type="entry name" value="Helicase_ATP-bd"/>
</dbReference>
<evidence type="ECO:0000256" key="11">
    <source>
        <dbReference type="PROSITE-ProRule" id="PRU00035"/>
    </source>
</evidence>
<dbReference type="SUPFAM" id="SSF54160">
    <property type="entry name" value="Chromo domain-like"/>
    <property type="match status" value="2"/>
</dbReference>
<dbReference type="Pfam" id="PF22908">
    <property type="entry name" value="PHD_NSD"/>
    <property type="match status" value="1"/>
</dbReference>
<dbReference type="PROSITE" id="PS50014">
    <property type="entry name" value="BROMODOMAIN_2"/>
    <property type="match status" value="1"/>
</dbReference>
<evidence type="ECO:0000259" key="14">
    <source>
        <dbReference type="PROSITE" id="PS50014"/>
    </source>
</evidence>
<dbReference type="SUPFAM" id="SSF47370">
    <property type="entry name" value="Bromodomain"/>
    <property type="match status" value="1"/>
</dbReference>
<dbReference type="GO" id="GO:0003677">
    <property type="term" value="F:DNA binding"/>
    <property type="evidence" value="ECO:0007669"/>
    <property type="project" value="TreeGrafter"/>
</dbReference>
<feature type="domain" description="Helicase ATP-binding" evidence="15">
    <location>
        <begin position="451"/>
        <end position="633"/>
    </location>
</feature>
<dbReference type="GO" id="GO:0140658">
    <property type="term" value="F:ATP-dependent chromatin remodeler activity"/>
    <property type="evidence" value="ECO:0007669"/>
    <property type="project" value="TreeGrafter"/>
</dbReference>
<dbReference type="Pfam" id="PF00271">
    <property type="entry name" value="Helicase_C"/>
    <property type="match status" value="1"/>
</dbReference>
<dbReference type="PROSITE" id="PS50013">
    <property type="entry name" value="CHROMO_2"/>
    <property type="match status" value="1"/>
</dbReference>
<protein>
    <submittedName>
        <fullName evidence="17">Uncharacterized protein</fullName>
    </submittedName>
</protein>
<dbReference type="GO" id="GO:0008270">
    <property type="term" value="F:zinc ion binding"/>
    <property type="evidence" value="ECO:0007669"/>
    <property type="project" value="UniProtKB-KW"/>
</dbReference>
<evidence type="ECO:0000256" key="12">
    <source>
        <dbReference type="SAM" id="MobiDB-lite"/>
    </source>
</evidence>
<feature type="region of interest" description="Disordered" evidence="12">
    <location>
        <begin position="1082"/>
        <end position="1107"/>
    </location>
</feature>
<dbReference type="Proteomes" id="UP000187209">
    <property type="component" value="Unassembled WGS sequence"/>
</dbReference>
<evidence type="ECO:0000256" key="9">
    <source>
        <dbReference type="ARBA" id="ARBA00023117"/>
    </source>
</evidence>
<dbReference type="SMART" id="SM00249">
    <property type="entry name" value="PHD"/>
    <property type="match status" value="3"/>
</dbReference>
<dbReference type="SMART" id="SM00490">
    <property type="entry name" value="HELICc"/>
    <property type="match status" value="1"/>
</dbReference>
<comment type="subcellular location">
    <subcellularLocation>
        <location evidence="1">Nucleus</location>
    </subcellularLocation>
</comment>
<dbReference type="CDD" id="cd15566">
    <property type="entry name" value="PHD3_NSD"/>
    <property type="match status" value="1"/>
</dbReference>
<keyword evidence="5" id="KW-0863">Zinc-finger</keyword>
<dbReference type="SMART" id="SM00297">
    <property type="entry name" value="BROMO"/>
    <property type="match status" value="1"/>
</dbReference>
<feature type="domain" description="Helicase C-terminal" evidence="16">
    <location>
        <begin position="763"/>
        <end position="920"/>
    </location>
</feature>
<dbReference type="PROSITE" id="PS51194">
    <property type="entry name" value="HELICASE_CTER"/>
    <property type="match status" value="1"/>
</dbReference>
<sequence length="1436" mass="167706">MSIYTSSDDNSDYGGFKSRLGQRRQSQRVNSQRKYLIDESESSQEIDAEELPEIEPWKIVLKPPIDQILGYRDEKYLVKYKQISYLHLDWLTESEVCEEGKNGRAKLNRFLKDRLNRPTIDEGKFFDPNFVEVDRVLCTTEIFPVIHPRQACLIVDKWQGKCAVVLSKLMNFRKNNFCYGIPFLYPVEASMLGGEYYLKKVRYPMDFTTIHSRLYNSYYSFPMEFWKDLGFIFKNCHLCVEDRLSDIRIVCDTLRQLAIHFYKQWWNLEYGKYTLRWVSLIRNIDVTSPEFLTTDIDETDFSPAEEEEDQSFNEKHLSDEDLKAQTLDSEADKIFLIKWKNLSYTEVAWEPESLLNCIEKINDFHRFNKALDTVARQEMIDLNSNFSKFMGLMSDKKRYNPNSAQIQGLINMLDFPTFDAMSNAQNLNKYPIFKDNRELREYQITGLNWLMKNWGKKRNSILADEMGLGKTIQAIALVNTLATSFKLRGPYLVLAPLSTLAHWKKTAEDWTSINTVIYHDPNGSEGRDTCRKYELFYTDIMRRGGLSDKSRLVKFMLLITSFEVFMQDYNKFFTEIPFQMIIIDEAHRLKNKHAKILSFLKELPCRRYLLMTGTPLQNNTEELWSLLNFIEPKEFFSLNQFLSRYGNLETKEQVEELQENIRPYLLRRLKEEVEKSIPPLQETIIDVELTNLQKTYYRAIYERNRTFLCKGTATPQLTNMEMQLRKCCNHPFLIKGVQQSLGIGMSEDEKLKKMIESSGKMVLLDKLLPKLKTQGKKVLIFSQFTQMLDLLEEYLHAKWYKYERLDGSVKASDRTASIERFNTEEQQIDIFLLSTRAGGLGINLTSAQVVIIFDSDWNPQNDVQATARAHRIGQTEEVQVYRLVTARTYEAQMFERASKKLGLDQAVFSKDTKAEIETLLKFGAYSILEEDSTKSQQFFESNIDEILQTSSRVVNYNVIKGCYSFSKSSFVSHGSDTSINIDDPNFWNKVLPPQTSLSSRLLTKLNDRSFDAEKQCDEFFEELELAVNEIIAARNALEVNNEDEDVLTTLLFQVTQTKLFPRPKRHMASKWMNELTRPCRNRSRTYKGDSPKLVSDSEEEGQENTSKRKVTSFGGIGILCAHCEKEGCKWLCTGPCRRGYHSKCKDKDLDLAHDSSLPENEEFSALEVIGWKCRDCTNNVATCFQCGQKSTFFAHREDNKSEGVIKCSLNNCGKFYHISCLPNKPKKRFMCPWHYCVQCKTTGNSKALLQCTRCPKAYHLRCYNRNVVRLNKKFIVCHQHKQPNKAPTYVSQKAQLKELVHDIKSKLNEYSSKYSYLSMIEEPKERKERKEHKEPTTKKKRKEKVEDDNESLYAQYKLTKPERFDYENYKGEWCRYCGARKSRWGSGPWGRKTLCEAHSFEWKNKRLAEIHNVEIPKSPLFPEKNTELAFLSKLKT</sequence>
<dbReference type="Gene3D" id="2.40.50.40">
    <property type="match status" value="2"/>
</dbReference>
<evidence type="ECO:0000256" key="4">
    <source>
        <dbReference type="ARBA" id="ARBA00022741"/>
    </source>
</evidence>
<dbReference type="GO" id="GO:0016887">
    <property type="term" value="F:ATP hydrolysis activity"/>
    <property type="evidence" value="ECO:0007669"/>
    <property type="project" value="TreeGrafter"/>
</dbReference>
<dbReference type="PROSITE" id="PS51192">
    <property type="entry name" value="HELICASE_ATP_BIND_1"/>
    <property type="match status" value="1"/>
</dbReference>
<keyword evidence="3" id="KW-0677">Repeat</keyword>
<gene>
    <name evidence="17" type="ORF">SteCoe_34011</name>
</gene>
<keyword evidence="10" id="KW-0539">Nucleus</keyword>
<evidence type="ECO:0000256" key="3">
    <source>
        <dbReference type="ARBA" id="ARBA00022737"/>
    </source>
</evidence>
<dbReference type="SMART" id="SM00487">
    <property type="entry name" value="DEXDc"/>
    <property type="match status" value="1"/>
</dbReference>
<dbReference type="GO" id="GO:0000785">
    <property type="term" value="C:chromatin"/>
    <property type="evidence" value="ECO:0007669"/>
    <property type="project" value="TreeGrafter"/>
</dbReference>
<dbReference type="Pfam" id="PF00385">
    <property type="entry name" value="Chromo"/>
    <property type="match status" value="1"/>
</dbReference>
<keyword evidence="18" id="KW-1185">Reference proteome</keyword>
<keyword evidence="6" id="KW-0378">Hydrolase</keyword>
<evidence type="ECO:0000256" key="1">
    <source>
        <dbReference type="ARBA" id="ARBA00004123"/>
    </source>
</evidence>
<evidence type="ECO:0000256" key="7">
    <source>
        <dbReference type="ARBA" id="ARBA00022833"/>
    </source>
</evidence>
<keyword evidence="9 11" id="KW-0103">Bromodomain</keyword>
<evidence type="ECO:0000259" key="13">
    <source>
        <dbReference type="PROSITE" id="PS50013"/>
    </source>
</evidence>
<keyword evidence="8" id="KW-0067">ATP-binding</keyword>
<dbReference type="InterPro" id="IPR055198">
    <property type="entry name" value="NSD_PHD"/>
</dbReference>
<dbReference type="SUPFAM" id="SSF52540">
    <property type="entry name" value="P-loop containing nucleoside triphosphate hydrolases"/>
    <property type="match status" value="2"/>
</dbReference>
<evidence type="ECO:0000256" key="5">
    <source>
        <dbReference type="ARBA" id="ARBA00022771"/>
    </source>
</evidence>